<evidence type="ECO:0000313" key="10">
    <source>
        <dbReference type="EMBL" id="KIY99238.1"/>
    </source>
</evidence>
<dbReference type="GO" id="GO:0005524">
    <property type="term" value="F:ATP binding"/>
    <property type="evidence" value="ECO:0007669"/>
    <property type="project" value="UniProtKB-UniRule"/>
</dbReference>
<dbReference type="GeneID" id="25741599"/>
<keyword evidence="2 10" id="KW-0808">Transferase</keyword>
<dbReference type="SMART" id="SM00220">
    <property type="entry name" value="S_TKc"/>
    <property type="match status" value="1"/>
</dbReference>
<protein>
    <submittedName>
        <fullName evidence="10">Mitogen-activated protein kinase kinase kinase</fullName>
        <ecNumber evidence="10">2.7.10.2</ecNumber>
    </submittedName>
</protein>
<reference evidence="10 11" key="1">
    <citation type="journal article" date="2013" name="BMC Genomics">
        <title>Reconstruction of the lipid metabolism for the microalga Monoraphidium neglectum from its genome sequence reveals characteristics suitable for biofuel production.</title>
        <authorList>
            <person name="Bogen C."/>
            <person name="Al-Dilaimi A."/>
            <person name="Albersmeier A."/>
            <person name="Wichmann J."/>
            <person name="Grundmann M."/>
            <person name="Rupp O."/>
            <person name="Lauersen K.J."/>
            <person name="Blifernez-Klassen O."/>
            <person name="Kalinowski J."/>
            <person name="Goesmann A."/>
            <person name="Mussgnug J.H."/>
            <person name="Kruse O."/>
        </authorList>
    </citation>
    <scope>NUCLEOTIDE SEQUENCE [LARGE SCALE GENOMIC DNA]</scope>
    <source>
        <strain evidence="10 11">SAG 48.87</strain>
    </source>
</reference>
<sequence>MACEWLVPASLEVAPPRGPGQRLAVSLGAGLGAGGLGAALLATLAACVMLPRRRRRAAAAAAAAATARAAGADVAPSGPSLEGLLAPAWKLPEDSDACGGGRIDCGGPGAGWRLLARHSPPGIKDSHQGVSTGHVQLGVLLGAGSFGRVYKGRWQGCDVAVKVMLHSDVQQSVRIQSEIELMLSFRHDNVVELAAGQGGPSQPQQAVPPAGAAAAAPESGGGSEAGRSGGTPRRSCPVAGALATKDARVPYGAGLAAASGASGEGGVGAAAAVDAATRAERRSDGGWLPCNGEAQTWLVVEYCSDGNLAELVRGGVLHAGGAARAGGACSSSPGASASGGGATGSSWAMGSSRQAVGGGGGGAGAAALSVDLPRALALLLDVARGMAYLHARNIIHGDLKSQNVMLSRAAGRSAGVAAKITDFGLSKATGRMSPAADVYAFGVLAWEVLTGRGAFHGLHYAEVIEQVALRGARLPIPPGLPPELSALMQSCWQADPAKRPGFDALVSCFELLIRGCDDEEETASALHKGADPLWLGADTQGCGELGVASDAKQRPRNPDTAAGTGSAAELQPELPLQEPGAVVSAGAAVVKHAGALACSRFLGGWE</sequence>
<keyword evidence="3 6" id="KW-0547">Nucleotide-binding</keyword>
<evidence type="ECO:0000313" key="11">
    <source>
        <dbReference type="Proteomes" id="UP000054498"/>
    </source>
</evidence>
<feature type="binding site" evidence="6">
    <location>
        <position position="162"/>
    </location>
    <ligand>
        <name>ATP</name>
        <dbReference type="ChEBI" id="CHEBI:30616"/>
    </ligand>
</feature>
<dbReference type="SUPFAM" id="SSF56112">
    <property type="entry name" value="Protein kinase-like (PK-like)"/>
    <property type="match status" value="1"/>
</dbReference>
<dbReference type="PROSITE" id="PS00107">
    <property type="entry name" value="PROTEIN_KINASE_ATP"/>
    <property type="match status" value="1"/>
</dbReference>
<feature type="compositionally biased region" description="Gly residues" evidence="7">
    <location>
        <begin position="219"/>
        <end position="229"/>
    </location>
</feature>
<dbReference type="STRING" id="145388.A0A0D2KV42"/>
<evidence type="ECO:0000256" key="1">
    <source>
        <dbReference type="ARBA" id="ARBA00022527"/>
    </source>
</evidence>
<gene>
    <name evidence="10" type="ORF">MNEG_8724</name>
</gene>
<dbReference type="PANTHER" id="PTHR44329:SF289">
    <property type="entry name" value="SERINE_THREONINE-PROTEIN KINASE VIK"/>
    <property type="match status" value="1"/>
</dbReference>
<evidence type="ECO:0000256" key="7">
    <source>
        <dbReference type="SAM" id="MobiDB-lite"/>
    </source>
</evidence>
<dbReference type="PRINTS" id="PR00109">
    <property type="entry name" value="TYRKINASE"/>
</dbReference>
<dbReference type="GO" id="GO:0004715">
    <property type="term" value="F:non-membrane spanning protein tyrosine kinase activity"/>
    <property type="evidence" value="ECO:0007669"/>
    <property type="project" value="UniProtKB-EC"/>
</dbReference>
<dbReference type="KEGG" id="mng:MNEG_8724"/>
<feature type="domain" description="Protein kinase" evidence="9">
    <location>
        <begin position="135"/>
        <end position="512"/>
    </location>
</feature>
<feature type="transmembrane region" description="Helical" evidence="8">
    <location>
        <begin position="23"/>
        <end position="50"/>
    </location>
</feature>
<dbReference type="InterPro" id="IPR008271">
    <property type="entry name" value="Ser/Thr_kinase_AS"/>
</dbReference>
<dbReference type="RefSeq" id="XP_013898258.1">
    <property type="nucleotide sequence ID" value="XM_014042804.1"/>
</dbReference>
<dbReference type="InterPro" id="IPR001245">
    <property type="entry name" value="Ser-Thr/Tyr_kinase_cat_dom"/>
</dbReference>
<dbReference type="Gene3D" id="3.30.200.20">
    <property type="entry name" value="Phosphorylase Kinase, domain 1"/>
    <property type="match status" value="1"/>
</dbReference>
<feature type="region of interest" description="Disordered" evidence="7">
    <location>
        <begin position="547"/>
        <end position="568"/>
    </location>
</feature>
<evidence type="ECO:0000256" key="3">
    <source>
        <dbReference type="ARBA" id="ARBA00022741"/>
    </source>
</evidence>
<dbReference type="PROSITE" id="PS50011">
    <property type="entry name" value="PROTEIN_KINASE_DOM"/>
    <property type="match status" value="1"/>
</dbReference>
<proteinExistence type="predicted"/>
<evidence type="ECO:0000256" key="2">
    <source>
        <dbReference type="ARBA" id="ARBA00022679"/>
    </source>
</evidence>
<evidence type="ECO:0000259" key="9">
    <source>
        <dbReference type="PROSITE" id="PS50011"/>
    </source>
</evidence>
<dbReference type="PROSITE" id="PS00108">
    <property type="entry name" value="PROTEIN_KINASE_ST"/>
    <property type="match status" value="1"/>
</dbReference>
<dbReference type="PANTHER" id="PTHR44329">
    <property type="entry name" value="SERINE/THREONINE-PROTEIN KINASE TNNI3K-RELATED"/>
    <property type="match status" value="1"/>
</dbReference>
<feature type="compositionally biased region" description="Low complexity" evidence="7">
    <location>
        <begin position="200"/>
        <end position="218"/>
    </location>
</feature>
<dbReference type="InterPro" id="IPR000719">
    <property type="entry name" value="Prot_kinase_dom"/>
</dbReference>
<evidence type="ECO:0000256" key="8">
    <source>
        <dbReference type="SAM" id="Phobius"/>
    </source>
</evidence>
<dbReference type="Gene3D" id="1.10.510.10">
    <property type="entry name" value="Transferase(Phosphotransferase) domain 1"/>
    <property type="match status" value="2"/>
</dbReference>
<accession>A0A0D2KV42</accession>
<evidence type="ECO:0000256" key="5">
    <source>
        <dbReference type="ARBA" id="ARBA00022840"/>
    </source>
</evidence>
<feature type="region of interest" description="Disordered" evidence="7">
    <location>
        <begin position="194"/>
        <end position="237"/>
    </location>
</feature>
<organism evidence="10 11">
    <name type="scientific">Monoraphidium neglectum</name>
    <dbReference type="NCBI Taxonomy" id="145388"/>
    <lineage>
        <taxon>Eukaryota</taxon>
        <taxon>Viridiplantae</taxon>
        <taxon>Chlorophyta</taxon>
        <taxon>core chlorophytes</taxon>
        <taxon>Chlorophyceae</taxon>
        <taxon>CS clade</taxon>
        <taxon>Sphaeropleales</taxon>
        <taxon>Selenastraceae</taxon>
        <taxon>Monoraphidium</taxon>
    </lineage>
</organism>
<dbReference type="EC" id="2.7.10.2" evidence="10"/>
<dbReference type="GO" id="GO:0004674">
    <property type="term" value="F:protein serine/threonine kinase activity"/>
    <property type="evidence" value="ECO:0007669"/>
    <property type="project" value="UniProtKB-KW"/>
</dbReference>
<keyword evidence="11" id="KW-1185">Reference proteome</keyword>
<dbReference type="OrthoDB" id="515019at2759"/>
<evidence type="ECO:0000256" key="6">
    <source>
        <dbReference type="PROSITE-ProRule" id="PRU10141"/>
    </source>
</evidence>
<dbReference type="Pfam" id="PF07714">
    <property type="entry name" value="PK_Tyr_Ser-Thr"/>
    <property type="match status" value="3"/>
</dbReference>
<dbReference type="InterPro" id="IPR051681">
    <property type="entry name" value="Ser/Thr_Kinases-Pseudokinases"/>
</dbReference>
<dbReference type="InterPro" id="IPR017441">
    <property type="entry name" value="Protein_kinase_ATP_BS"/>
</dbReference>
<evidence type="ECO:0000256" key="4">
    <source>
        <dbReference type="ARBA" id="ARBA00022777"/>
    </source>
</evidence>
<dbReference type="InterPro" id="IPR011009">
    <property type="entry name" value="Kinase-like_dom_sf"/>
</dbReference>
<keyword evidence="8" id="KW-0812">Transmembrane</keyword>
<keyword evidence="1" id="KW-0723">Serine/threonine-protein kinase</keyword>
<dbReference type="AlphaFoldDB" id="A0A0D2KV42"/>
<keyword evidence="8" id="KW-1133">Transmembrane helix</keyword>
<dbReference type="EMBL" id="KK101909">
    <property type="protein sequence ID" value="KIY99238.1"/>
    <property type="molecule type" value="Genomic_DNA"/>
</dbReference>
<keyword evidence="8" id="KW-0472">Membrane</keyword>
<keyword evidence="5 6" id="KW-0067">ATP-binding</keyword>
<dbReference type="Proteomes" id="UP000054498">
    <property type="component" value="Unassembled WGS sequence"/>
</dbReference>
<keyword evidence="4 10" id="KW-0418">Kinase</keyword>
<name>A0A0D2KV42_9CHLO</name>